<protein>
    <submittedName>
        <fullName evidence="1">Uncharacterized protein</fullName>
    </submittedName>
</protein>
<dbReference type="PATRIC" id="fig|1137281.3.peg.2732"/>
<keyword evidence="2" id="KW-1185">Reference proteome</keyword>
<sequence>MHLEKNKEAYVYWNSAGCELKQVLTADLMKDLLKRMKKYGS</sequence>
<proteinExistence type="predicted"/>
<comment type="caution">
    <text evidence="1">The sequence shown here is derived from an EMBL/GenBank/DDBJ whole genome shotgun (WGS) entry which is preliminary data.</text>
</comment>
<evidence type="ECO:0000313" key="2">
    <source>
        <dbReference type="Proteomes" id="UP000012024"/>
    </source>
</evidence>
<dbReference type="AlphaFoldDB" id="M7MCH9"/>
<accession>M7MCH9</accession>
<gene>
    <name evidence="1" type="ORF">D778_01375</name>
</gene>
<evidence type="ECO:0000313" key="1">
    <source>
        <dbReference type="EMBL" id="EMQ93862.1"/>
    </source>
</evidence>
<organism evidence="1 2">
    <name type="scientific">Xanthomarina gelatinilytica</name>
    <dbReference type="NCBI Taxonomy" id="1137281"/>
    <lineage>
        <taxon>Bacteria</taxon>
        <taxon>Pseudomonadati</taxon>
        <taxon>Bacteroidota</taxon>
        <taxon>Flavobacteriia</taxon>
        <taxon>Flavobacteriales</taxon>
        <taxon>Flavobacteriaceae</taxon>
        <taxon>Xanthomarina</taxon>
    </lineage>
</organism>
<dbReference type="Proteomes" id="UP000012024">
    <property type="component" value="Unassembled WGS sequence"/>
</dbReference>
<reference evidence="1 2" key="1">
    <citation type="submission" date="2012-12" db="EMBL/GenBank/DDBJ databases">
        <title>Genome assembly of Formosa sp. AK20.</title>
        <authorList>
            <person name="Kumar R."/>
            <person name="Khatri I."/>
            <person name="Vaidya B."/>
            <person name="Subramanian S."/>
            <person name="Pinnaka A."/>
        </authorList>
    </citation>
    <scope>NUCLEOTIDE SEQUENCE [LARGE SCALE GENOMIC DNA]</scope>
    <source>
        <strain evidence="1 2">AK20</strain>
    </source>
</reference>
<name>M7MCH9_9FLAO</name>
<dbReference type="EMBL" id="ANLA01000026">
    <property type="protein sequence ID" value="EMQ93862.1"/>
    <property type="molecule type" value="Genomic_DNA"/>
</dbReference>